<protein>
    <submittedName>
        <fullName evidence="1">Uncharacterized protein</fullName>
    </submittedName>
</protein>
<organism evidence="1 2">
    <name type="scientific">Tanacetum coccineum</name>
    <dbReference type="NCBI Taxonomy" id="301880"/>
    <lineage>
        <taxon>Eukaryota</taxon>
        <taxon>Viridiplantae</taxon>
        <taxon>Streptophyta</taxon>
        <taxon>Embryophyta</taxon>
        <taxon>Tracheophyta</taxon>
        <taxon>Spermatophyta</taxon>
        <taxon>Magnoliopsida</taxon>
        <taxon>eudicotyledons</taxon>
        <taxon>Gunneridae</taxon>
        <taxon>Pentapetalae</taxon>
        <taxon>asterids</taxon>
        <taxon>campanulids</taxon>
        <taxon>Asterales</taxon>
        <taxon>Asteraceae</taxon>
        <taxon>Asteroideae</taxon>
        <taxon>Anthemideae</taxon>
        <taxon>Anthemidinae</taxon>
        <taxon>Tanacetum</taxon>
    </lineage>
</organism>
<dbReference type="Proteomes" id="UP001151760">
    <property type="component" value="Unassembled WGS sequence"/>
</dbReference>
<dbReference type="EMBL" id="BQNB010015209">
    <property type="protein sequence ID" value="GJT37270.1"/>
    <property type="molecule type" value="Genomic_DNA"/>
</dbReference>
<proteinExistence type="predicted"/>
<accession>A0ABQ5DE78</accession>
<evidence type="ECO:0000313" key="1">
    <source>
        <dbReference type="EMBL" id="GJT37270.1"/>
    </source>
</evidence>
<reference evidence="1" key="2">
    <citation type="submission" date="2022-01" db="EMBL/GenBank/DDBJ databases">
        <authorList>
            <person name="Yamashiro T."/>
            <person name="Shiraishi A."/>
            <person name="Satake H."/>
            <person name="Nakayama K."/>
        </authorList>
    </citation>
    <scope>NUCLEOTIDE SEQUENCE</scope>
</reference>
<name>A0ABQ5DE78_9ASTR</name>
<keyword evidence="2" id="KW-1185">Reference proteome</keyword>
<sequence>MIFNNGENSGKRRRDTVKNKLRIYNIGIVNAKHPRMLTRGHDLRSQRSGLKVKDSDDSWVGGLNNQISQKMKGYEKTTSPTSQLTWSPIMGSIPTNTCNNGKNMSEIQLEHVKEDELVAVVVKVMFGWWFEQDIDDIREEVEEDADGGEVCELSDLNNRKDMIEWQSMVWIEEDAKDGLAKQESSSLRL</sequence>
<reference evidence="1" key="1">
    <citation type="journal article" date="2022" name="Int. J. Mol. Sci.">
        <title>Draft Genome of Tanacetum Coccineum: Genomic Comparison of Closely Related Tanacetum-Family Plants.</title>
        <authorList>
            <person name="Yamashiro T."/>
            <person name="Shiraishi A."/>
            <person name="Nakayama K."/>
            <person name="Satake H."/>
        </authorList>
    </citation>
    <scope>NUCLEOTIDE SEQUENCE</scope>
</reference>
<gene>
    <name evidence="1" type="ORF">Tco_0937135</name>
</gene>
<comment type="caution">
    <text evidence="1">The sequence shown here is derived from an EMBL/GenBank/DDBJ whole genome shotgun (WGS) entry which is preliminary data.</text>
</comment>
<evidence type="ECO:0000313" key="2">
    <source>
        <dbReference type="Proteomes" id="UP001151760"/>
    </source>
</evidence>